<dbReference type="STRING" id="1192197.JBW_00277"/>
<dbReference type="HOGENOM" id="CLU_070764_7_0_9"/>
<dbReference type="KEGG" id="pft:JBW_00277"/>
<gene>
    <name evidence="2" type="ORF">JBW_00277</name>
</gene>
<protein>
    <submittedName>
        <fullName evidence="2">Nitroreductase</fullName>
    </submittedName>
</protein>
<dbReference type="CDD" id="cd02062">
    <property type="entry name" value="Nitro_FMN_reductase"/>
    <property type="match status" value="1"/>
</dbReference>
<evidence type="ECO:0000313" key="2">
    <source>
        <dbReference type="EMBL" id="AJQ25629.1"/>
    </source>
</evidence>
<dbReference type="OrthoDB" id="9812105at2"/>
<dbReference type="InterPro" id="IPR000415">
    <property type="entry name" value="Nitroreductase-like"/>
</dbReference>
<reference evidence="3" key="2">
    <citation type="submission" date="2015-02" db="EMBL/GenBank/DDBJ databases">
        <title>Complete Genome Sequence of Pelosinus fermentans JBW45.</title>
        <authorList>
            <person name="De Leon K.B."/>
            <person name="Utturkar S.M."/>
            <person name="Camilleri L.B."/>
            <person name="Arkin A.P."/>
            <person name="Fields M.W."/>
            <person name="Brown S.D."/>
            <person name="Wall J.D."/>
        </authorList>
    </citation>
    <scope>NUCLEOTIDE SEQUENCE [LARGE SCALE GENOMIC DNA]</scope>
    <source>
        <strain evidence="3">JBW45</strain>
    </source>
</reference>
<dbReference type="Proteomes" id="UP000005361">
    <property type="component" value="Chromosome"/>
</dbReference>
<dbReference type="AlphaFoldDB" id="I9NK01"/>
<accession>I9NK01</accession>
<feature type="domain" description="Nitroreductase" evidence="1">
    <location>
        <begin position="63"/>
        <end position="153"/>
    </location>
</feature>
<dbReference type="Gene3D" id="3.40.109.10">
    <property type="entry name" value="NADH Oxidase"/>
    <property type="match status" value="1"/>
</dbReference>
<dbReference type="GO" id="GO:0016491">
    <property type="term" value="F:oxidoreductase activity"/>
    <property type="evidence" value="ECO:0007669"/>
    <property type="project" value="InterPro"/>
</dbReference>
<reference evidence="2 3" key="1">
    <citation type="journal article" date="2015" name="Genome Announc.">
        <title>Complete Genome Sequence of Pelosinus fermentans JBW45, a Member of a Remarkably Competitive Group of Negativicutes in the Firmicutes Phylum.</title>
        <authorList>
            <person name="De Leon K.B."/>
            <person name="Utturkar S.M."/>
            <person name="Camilleri L.B."/>
            <person name="Elias D.A."/>
            <person name="Arkin A.P."/>
            <person name="Fields M.W."/>
            <person name="Brown S.D."/>
            <person name="Wall J.D."/>
        </authorList>
    </citation>
    <scope>NUCLEOTIDE SEQUENCE [LARGE SCALE GENOMIC DNA]</scope>
    <source>
        <strain evidence="2 3">JBW45</strain>
    </source>
</reference>
<dbReference type="PANTHER" id="PTHR23026">
    <property type="entry name" value="NADPH NITROREDUCTASE"/>
    <property type="match status" value="1"/>
</dbReference>
<dbReference type="SUPFAM" id="SSF55469">
    <property type="entry name" value="FMN-dependent nitroreductase-like"/>
    <property type="match status" value="1"/>
</dbReference>
<evidence type="ECO:0000259" key="1">
    <source>
        <dbReference type="Pfam" id="PF00881"/>
    </source>
</evidence>
<dbReference type="EMBL" id="CP010978">
    <property type="protein sequence ID" value="AJQ25629.1"/>
    <property type="molecule type" value="Genomic_DNA"/>
</dbReference>
<dbReference type="PANTHER" id="PTHR23026:SF123">
    <property type="entry name" value="NAD(P)H NITROREDUCTASE RV3131-RELATED"/>
    <property type="match status" value="1"/>
</dbReference>
<dbReference type="InterPro" id="IPR029479">
    <property type="entry name" value="Nitroreductase"/>
</dbReference>
<evidence type="ECO:0000313" key="3">
    <source>
        <dbReference type="Proteomes" id="UP000005361"/>
    </source>
</evidence>
<feature type="domain" description="Nitroreductase" evidence="1">
    <location>
        <begin position="8"/>
        <end position="62"/>
    </location>
</feature>
<organism evidence="2 3">
    <name type="scientific">Pelosinus fermentans JBW45</name>
    <dbReference type="NCBI Taxonomy" id="1192197"/>
    <lineage>
        <taxon>Bacteria</taxon>
        <taxon>Bacillati</taxon>
        <taxon>Bacillota</taxon>
        <taxon>Negativicutes</taxon>
        <taxon>Selenomonadales</taxon>
        <taxon>Sporomusaceae</taxon>
        <taxon>Pelosinus</taxon>
    </lineage>
</organism>
<dbReference type="Pfam" id="PF00881">
    <property type="entry name" value="Nitroreductase"/>
    <property type="match status" value="2"/>
</dbReference>
<dbReference type="InterPro" id="IPR050627">
    <property type="entry name" value="Nitroreductase/BluB"/>
</dbReference>
<name>I9NK01_9FIRM</name>
<sequence>MDSIMSSIVNRRSVRSYTSEKVKPNDITKILTAASWAPSGNNLQPWKFSVVMNDEDLTQKLSSLTIYHHWVQTAPCLIAVFLDTKTVDTKIQGIYLKHIQAIGAAIQNMLLAAHEMGLGTCWIGEILKNEHKMKKLLGVSNDFELMAVISVGYPSKDTIKSKRRDISENILSWL</sequence>
<proteinExistence type="predicted"/>